<dbReference type="Gene3D" id="3.20.20.120">
    <property type="entry name" value="Enolase-like C-terminal domain"/>
    <property type="match status" value="1"/>
</dbReference>
<protein>
    <recommendedName>
        <fullName evidence="5">Mandelate racemase/muconate lactonizing enzyme C-terminal domain-containing protein</fullName>
    </recommendedName>
</protein>
<dbReference type="Pfam" id="PF02746">
    <property type="entry name" value="MR_MLE_N"/>
    <property type="match status" value="1"/>
</dbReference>
<evidence type="ECO:0000313" key="7">
    <source>
        <dbReference type="Proteomes" id="UP000050509"/>
    </source>
</evidence>
<dbReference type="InterPro" id="IPR046945">
    <property type="entry name" value="RHMD-like"/>
</dbReference>
<dbReference type="Gene3D" id="3.30.390.10">
    <property type="entry name" value="Enolase-like, N-terminal domain"/>
    <property type="match status" value="1"/>
</dbReference>
<comment type="similarity">
    <text evidence="2">Belongs to the mandelate racemase/muconate lactonizing enzyme family. GalD subfamily.</text>
</comment>
<dbReference type="InterPro" id="IPR029017">
    <property type="entry name" value="Enolase-like_N"/>
</dbReference>
<keyword evidence="3" id="KW-0479">Metal-binding</keyword>
<dbReference type="SMART" id="SM00922">
    <property type="entry name" value="MR_MLE"/>
    <property type="match status" value="1"/>
</dbReference>
<dbReference type="EMBL" id="LJCR01000158">
    <property type="protein sequence ID" value="KPV53882.1"/>
    <property type="molecule type" value="Genomic_DNA"/>
</dbReference>
<dbReference type="GO" id="GO:0000287">
    <property type="term" value="F:magnesium ion binding"/>
    <property type="evidence" value="ECO:0007669"/>
    <property type="project" value="TreeGrafter"/>
</dbReference>
<organism evidence="6 7">
    <name type="scientific">Kouleothrix aurantiaca</name>
    <dbReference type="NCBI Taxonomy" id="186479"/>
    <lineage>
        <taxon>Bacteria</taxon>
        <taxon>Bacillati</taxon>
        <taxon>Chloroflexota</taxon>
        <taxon>Chloroflexia</taxon>
        <taxon>Chloroflexales</taxon>
        <taxon>Roseiflexineae</taxon>
        <taxon>Roseiflexaceae</taxon>
        <taxon>Kouleothrix</taxon>
    </lineage>
</organism>
<evidence type="ECO:0000256" key="3">
    <source>
        <dbReference type="ARBA" id="ARBA00022723"/>
    </source>
</evidence>
<dbReference type="Proteomes" id="UP000050509">
    <property type="component" value="Unassembled WGS sequence"/>
</dbReference>
<evidence type="ECO:0000313" key="6">
    <source>
        <dbReference type="EMBL" id="KPV53882.1"/>
    </source>
</evidence>
<dbReference type="GO" id="GO:0009063">
    <property type="term" value="P:amino acid catabolic process"/>
    <property type="evidence" value="ECO:0007669"/>
    <property type="project" value="InterPro"/>
</dbReference>
<evidence type="ECO:0000259" key="5">
    <source>
        <dbReference type="SMART" id="SM00922"/>
    </source>
</evidence>
<gene>
    <name evidence="6" type="ORF">SE17_07040</name>
</gene>
<feature type="domain" description="Mandelate racemase/muconate lactonizing enzyme C-terminal" evidence="5">
    <location>
        <begin position="154"/>
        <end position="253"/>
    </location>
</feature>
<dbReference type="FunFam" id="3.20.20.120:FF:000005">
    <property type="entry name" value="Putative L-rhamnonate dehydratase"/>
    <property type="match status" value="1"/>
</dbReference>
<dbReference type="InterPro" id="IPR013341">
    <property type="entry name" value="Mandelate_racemase_N_dom"/>
</dbReference>
<dbReference type="PANTHER" id="PTHR13794">
    <property type="entry name" value="ENOLASE SUPERFAMILY, MANDELATE RACEMASE"/>
    <property type="match status" value="1"/>
</dbReference>
<accession>A0A0P9HGF7</accession>
<keyword evidence="7" id="KW-1185">Reference proteome</keyword>
<dbReference type="PROSITE" id="PS00908">
    <property type="entry name" value="MR_MLE_1"/>
    <property type="match status" value="1"/>
</dbReference>
<comment type="caution">
    <text evidence="6">The sequence shown here is derived from an EMBL/GenBank/DDBJ whole genome shotgun (WGS) entry which is preliminary data.</text>
</comment>
<dbReference type="SFLD" id="SFLDS00001">
    <property type="entry name" value="Enolase"/>
    <property type="match status" value="1"/>
</dbReference>
<evidence type="ECO:0000256" key="2">
    <source>
        <dbReference type="ARBA" id="ARBA00010339"/>
    </source>
</evidence>
<dbReference type="InterPro" id="IPR036849">
    <property type="entry name" value="Enolase-like_C_sf"/>
</dbReference>
<keyword evidence="4" id="KW-0460">Magnesium</keyword>
<dbReference type="Pfam" id="PF13378">
    <property type="entry name" value="MR_MLE_C"/>
    <property type="match status" value="1"/>
</dbReference>
<dbReference type="InterPro" id="IPR029065">
    <property type="entry name" value="Enolase_C-like"/>
</dbReference>
<dbReference type="SUPFAM" id="SSF51604">
    <property type="entry name" value="Enolase C-terminal domain-like"/>
    <property type="match status" value="1"/>
</dbReference>
<name>A0A0P9HGF7_9CHLR</name>
<sequence>MRITSVTATPIRPAPSRASSWLSESVVANPMSIYPAYKDKRSSWGAQWGPEVLVRIGTDDGLEGIGCTAPAPARMFVEQHFARLLLGADPFDIEMLWDQMFRASLPYGRKGLPIMAISAVDVALWDLIGKAKGEPVWRLLGGKTKPALPVYSTGNDVAHYHALGFRGFKLAMPYGPADGWKGMKGNIALVEQSREIVGPDSDIMLDCYMAWNVEYTVRMARLLEPYNIRWIEECLPPDDYEGYAEITARIDSTTVATGEHEYTRWGYKELISRRCCHILQPDLAWVGGISEARKIAGMASAWGLDVIPHAGGLQPWGLHFIASQVNWPLAECVVIGNQGEPDAVRSMYPFLEGVPLPVDGLISPSDEPGIGVSVNPDWLLE</sequence>
<reference evidence="6 7" key="1">
    <citation type="submission" date="2015-09" db="EMBL/GenBank/DDBJ databases">
        <title>Draft genome sequence of Kouleothrix aurantiaca JCM 19913.</title>
        <authorList>
            <person name="Hemp J."/>
        </authorList>
    </citation>
    <scope>NUCLEOTIDE SEQUENCE [LARGE SCALE GENOMIC DNA]</scope>
    <source>
        <strain evidence="6 7">COM-B</strain>
    </source>
</reference>
<proteinExistence type="inferred from homology"/>
<dbReference type="PANTHER" id="PTHR13794:SF58">
    <property type="entry name" value="MITOCHONDRIAL ENOLASE SUPERFAMILY MEMBER 1"/>
    <property type="match status" value="1"/>
</dbReference>
<dbReference type="InterPro" id="IPR018110">
    <property type="entry name" value="Mandel_Rmase/mucon_lact_enz_CS"/>
</dbReference>
<evidence type="ECO:0000256" key="4">
    <source>
        <dbReference type="ARBA" id="ARBA00022842"/>
    </source>
</evidence>
<dbReference type="GO" id="GO:0016052">
    <property type="term" value="P:carbohydrate catabolic process"/>
    <property type="evidence" value="ECO:0007669"/>
    <property type="project" value="TreeGrafter"/>
</dbReference>
<evidence type="ECO:0000256" key="1">
    <source>
        <dbReference type="ARBA" id="ARBA00001946"/>
    </source>
</evidence>
<dbReference type="SFLD" id="SFLDG00179">
    <property type="entry name" value="mandelate_racemase"/>
    <property type="match status" value="1"/>
</dbReference>
<dbReference type="GO" id="GO:0016836">
    <property type="term" value="F:hydro-lyase activity"/>
    <property type="evidence" value="ECO:0007669"/>
    <property type="project" value="TreeGrafter"/>
</dbReference>
<dbReference type="AlphaFoldDB" id="A0A0P9HGF7"/>
<comment type="cofactor">
    <cofactor evidence="1">
        <name>Mg(2+)</name>
        <dbReference type="ChEBI" id="CHEBI:18420"/>
    </cofactor>
</comment>
<dbReference type="SUPFAM" id="SSF54826">
    <property type="entry name" value="Enolase N-terminal domain-like"/>
    <property type="match status" value="1"/>
</dbReference>
<dbReference type="InterPro" id="IPR013342">
    <property type="entry name" value="Mandelate_racemase_C"/>
</dbReference>